<comment type="caution">
    <text evidence="1">The sequence shown here is derived from an EMBL/GenBank/DDBJ whole genome shotgun (WGS) entry which is preliminary data.</text>
</comment>
<dbReference type="AlphaFoldDB" id="A0AAV1ZFL6"/>
<reference evidence="1 2" key="1">
    <citation type="submission" date="2024-04" db="EMBL/GenBank/DDBJ databases">
        <authorList>
            <person name="Rising A."/>
            <person name="Reimegard J."/>
            <person name="Sonavane S."/>
            <person name="Akerstrom W."/>
            <person name="Nylinder S."/>
            <person name="Hedman E."/>
            <person name="Kallberg Y."/>
        </authorList>
    </citation>
    <scope>NUCLEOTIDE SEQUENCE [LARGE SCALE GENOMIC DNA]</scope>
</reference>
<evidence type="ECO:0000313" key="2">
    <source>
        <dbReference type="Proteomes" id="UP001497382"/>
    </source>
</evidence>
<keyword evidence="2" id="KW-1185">Reference proteome</keyword>
<gene>
    <name evidence="1" type="ORF">LARSCL_LOCUS5351</name>
</gene>
<accession>A0AAV1ZFL6</accession>
<proteinExistence type="predicted"/>
<protein>
    <submittedName>
        <fullName evidence="1">Uncharacterized protein</fullName>
    </submittedName>
</protein>
<dbReference type="EMBL" id="CAXIEN010000049">
    <property type="protein sequence ID" value="CAL1270542.1"/>
    <property type="molecule type" value="Genomic_DNA"/>
</dbReference>
<evidence type="ECO:0000313" key="1">
    <source>
        <dbReference type="EMBL" id="CAL1270542.1"/>
    </source>
</evidence>
<name>A0AAV1ZFL6_9ARAC</name>
<feature type="non-terminal residue" evidence="1">
    <location>
        <position position="1"/>
    </location>
</feature>
<dbReference type="Proteomes" id="UP001497382">
    <property type="component" value="Unassembled WGS sequence"/>
</dbReference>
<sequence>QVSVNILGVIGSWSRVTAVPVQSNSTLLGFHLLLAEVQTNGVFIQPHLTYLMAQPRVSNCISDNFYQNWFYSFAKTNR</sequence>
<organism evidence="1 2">
    <name type="scientific">Larinioides sclopetarius</name>
    <dbReference type="NCBI Taxonomy" id="280406"/>
    <lineage>
        <taxon>Eukaryota</taxon>
        <taxon>Metazoa</taxon>
        <taxon>Ecdysozoa</taxon>
        <taxon>Arthropoda</taxon>
        <taxon>Chelicerata</taxon>
        <taxon>Arachnida</taxon>
        <taxon>Araneae</taxon>
        <taxon>Araneomorphae</taxon>
        <taxon>Entelegynae</taxon>
        <taxon>Araneoidea</taxon>
        <taxon>Araneidae</taxon>
        <taxon>Larinioides</taxon>
    </lineage>
</organism>